<accession>A0A1C5HWZ5</accession>
<keyword evidence="2" id="KW-0472">Membrane</keyword>
<feature type="transmembrane region" description="Helical" evidence="2">
    <location>
        <begin position="132"/>
        <end position="152"/>
    </location>
</feature>
<dbReference type="STRING" id="745366.GA0070213_104125"/>
<name>A0A1C5HWZ5_9ACTN</name>
<dbReference type="Proteomes" id="UP000199360">
    <property type="component" value="Unassembled WGS sequence"/>
</dbReference>
<sequence length="293" mass="31087">MHCLTCGDATSPAFDDCQRCGTRHGQPAVLPGVPTYAVRGLGLAACVAVGATAVLFTLSALFPLVGVRLARSAAERLDRDVLLGAVLAEVLVTLPFILALLVAATLVVIWTWRVRKNLDAFGGAAPTQSPAWAIAGWLVPFANVVVPARVVSEVARLSLWRRRTPGLVVLWWSAWLVFSIGERVVARLEEARYERLTEFPRNDEEFATYVDFYQGALLPRLAPAVACLVAAAAFVVLVRRISAAQQDRLARAVPAWPGGYPGWPGGYPGWPASGGPSATSAQLPPGVGGTIGA</sequence>
<proteinExistence type="predicted"/>
<reference evidence="5" key="1">
    <citation type="submission" date="2016-06" db="EMBL/GenBank/DDBJ databases">
        <authorList>
            <person name="Varghese N."/>
            <person name="Submissions Spin"/>
        </authorList>
    </citation>
    <scope>NUCLEOTIDE SEQUENCE [LARGE SCALE GENOMIC DNA]</scope>
    <source>
        <strain evidence="5">DSM 45647</strain>
    </source>
</reference>
<evidence type="ECO:0000313" key="5">
    <source>
        <dbReference type="Proteomes" id="UP000199360"/>
    </source>
</evidence>
<dbReference type="EMBL" id="FMDM01000004">
    <property type="protein sequence ID" value="SCG50448.1"/>
    <property type="molecule type" value="Genomic_DNA"/>
</dbReference>
<feature type="region of interest" description="Disordered" evidence="1">
    <location>
        <begin position="274"/>
        <end position="293"/>
    </location>
</feature>
<feature type="transmembrane region" description="Helical" evidence="2">
    <location>
        <begin position="81"/>
        <end position="112"/>
    </location>
</feature>
<feature type="transmembrane region" description="Helical" evidence="2">
    <location>
        <begin position="41"/>
        <end position="69"/>
    </location>
</feature>
<gene>
    <name evidence="4" type="ORF">GA0070213_104125</name>
</gene>
<evidence type="ECO:0000256" key="1">
    <source>
        <dbReference type="SAM" id="MobiDB-lite"/>
    </source>
</evidence>
<protein>
    <recommendedName>
        <fullName evidence="3">DUF4328 domain-containing protein</fullName>
    </recommendedName>
</protein>
<evidence type="ECO:0000256" key="2">
    <source>
        <dbReference type="SAM" id="Phobius"/>
    </source>
</evidence>
<dbReference type="OrthoDB" id="4174975at2"/>
<feature type="transmembrane region" description="Helical" evidence="2">
    <location>
        <begin position="164"/>
        <end position="181"/>
    </location>
</feature>
<keyword evidence="5" id="KW-1185">Reference proteome</keyword>
<dbReference type="Pfam" id="PF14219">
    <property type="entry name" value="DUF4328"/>
    <property type="match status" value="1"/>
</dbReference>
<evidence type="ECO:0000259" key="3">
    <source>
        <dbReference type="Pfam" id="PF14219"/>
    </source>
</evidence>
<dbReference type="AlphaFoldDB" id="A0A1C5HWZ5"/>
<feature type="transmembrane region" description="Helical" evidence="2">
    <location>
        <begin position="221"/>
        <end position="238"/>
    </location>
</feature>
<keyword evidence="2" id="KW-1133">Transmembrane helix</keyword>
<organism evidence="4 5">
    <name type="scientific">Micromonospora humi</name>
    <dbReference type="NCBI Taxonomy" id="745366"/>
    <lineage>
        <taxon>Bacteria</taxon>
        <taxon>Bacillati</taxon>
        <taxon>Actinomycetota</taxon>
        <taxon>Actinomycetes</taxon>
        <taxon>Micromonosporales</taxon>
        <taxon>Micromonosporaceae</taxon>
        <taxon>Micromonospora</taxon>
    </lineage>
</organism>
<keyword evidence="2" id="KW-0812">Transmembrane</keyword>
<feature type="domain" description="DUF4328" evidence="3">
    <location>
        <begin position="76"/>
        <end position="242"/>
    </location>
</feature>
<dbReference type="InterPro" id="IPR025565">
    <property type="entry name" value="DUF4328"/>
</dbReference>
<evidence type="ECO:0000313" key="4">
    <source>
        <dbReference type="EMBL" id="SCG50448.1"/>
    </source>
</evidence>